<comment type="caution">
    <text evidence="9">The sequence shown here is derived from an EMBL/GenBank/DDBJ whole genome shotgun (WGS) entry which is preliminary data.</text>
</comment>
<dbReference type="Gene3D" id="3.90.120.10">
    <property type="entry name" value="DNA Methylase, subunit A, domain 2"/>
    <property type="match status" value="1"/>
</dbReference>
<dbReference type="GO" id="GO:0003886">
    <property type="term" value="F:DNA (cytosine-5-)-methyltransferase activity"/>
    <property type="evidence" value="ECO:0007669"/>
    <property type="project" value="UniProtKB-EC"/>
</dbReference>
<dbReference type="InterPro" id="IPR001525">
    <property type="entry name" value="C5_MeTfrase"/>
</dbReference>
<dbReference type="NCBIfam" id="TIGR00675">
    <property type="entry name" value="dcm"/>
    <property type="match status" value="1"/>
</dbReference>
<dbReference type="Proteomes" id="UP000033428">
    <property type="component" value="Unassembled WGS sequence"/>
</dbReference>
<evidence type="ECO:0000256" key="4">
    <source>
        <dbReference type="ARBA" id="ARBA00022747"/>
    </source>
</evidence>
<dbReference type="GO" id="GO:0003677">
    <property type="term" value="F:DNA binding"/>
    <property type="evidence" value="ECO:0007669"/>
    <property type="project" value="TreeGrafter"/>
</dbReference>
<evidence type="ECO:0000256" key="6">
    <source>
        <dbReference type="PROSITE-ProRule" id="PRU01016"/>
    </source>
</evidence>
<evidence type="ECO:0000256" key="1">
    <source>
        <dbReference type="ARBA" id="ARBA00022603"/>
    </source>
</evidence>
<dbReference type="PROSITE" id="PS00095">
    <property type="entry name" value="C5_MTASE_2"/>
    <property type="match status" value="1"/>
</dbReference>
<keyword evidence="3 6" id="KW-0949">S-adenosyl-L-methionine</keyword>
<dbReference type="EMBL" id="JYNY01000346">
    <property type="protein sequence ID" value="KJJ84481.1"/>
    <property type="molecule type" value="Genomic_DNA"/>
</dbReference>
<comment type="catalytic activity">
    <reaction evidence="5 8">
        <text>a 2'-deoxycytidine in DNA + S-adenosyl-L-methionine = a 5-methyl-2'-deoxycytidine in DNA + S-adenosyl-L-homocysteine + H(+)</text>
        <dbReference type="Rhea" id="RHEA:13681"/>
        <dbReference type="Rhea" id="RHEA-COMP:11369"/>
        <dbReference type="Rhea" id="RHEA-COMP:11370"/>
        <dbReference type="ChEBI" id="CHEBI:15378"/>
        <dbReference type="ChEBI" id="CHEBI:57856"/>
        <dbReference type="ChEBI" id="CHEBI:59789"/>
        <dbReference type="ChEBI" id="CHEBI:85452"/>
        <dbReference type="ChEBI" id="CHEBI:85454"/>
        <dbReference type="EC" id="2.1.1.37"/>
    </reaction>
</comment>
<dbReference type="InterPro" id="IPR018117">
    <property type="entry name" value="C5_DNA_meth_AS"/>
</dbReference>
<evidence type="ECO:0000256" key="5">
    <source>
        <dbReference type="ARBA" id="ARBA00047422"/>
    </source>
</evidence>
<dbReference type="Gene3D" id="3.40.50.150">
    <property type="entry name" value="Vaccinia Virus protein VP39"/>
    <property type="match status" value="1"/>
</dbReference>
<evidence type="ECO:0000256" key="3">
    <source>
        <dbReference type="ARBA" id="ARBA00022691"/>
    </source>
</evidence>
<evidence type="ECO:0000256" key="2">
    <source>
        <dbReference type="ARBA" id="ARBA00022679"/>
    </source>
</evidence>
<gene>
    <name evidence="9" type="ORF">OMAG_001650</name>
</gene>
<dbReference type="GO" id="GO:0032259">
    <property type="term" value="P:methylation"/>
    <property type="evidence" value="ECO:0007669"/>
    <property type="project" value="UniProtKB-KW"/>
</dbReference>
<accession>A0A0F0CSH6</accession>
<evidence type="ECO:0000313" key="10">
    <source>
        <dbReference type="Proteomes" id="UP000033428"/>
    </source>
</evidence>
<dbReference type="Pfam" id="PF00145">
    <property type="entry name" value="DNA_methylase"/>
    <property type="match status" value="1"/>
</dbReference>
<evidence type="ECO:0000256" key="8">
    <source>
        <dbReference type="RuleBase" id="RU000417"/>
    </source>
</evidence>
<dbReference type="PROSITE" id="PS00094">
    <property type="entry name" value="C5_MTASE_1"/>
    <property type="match status" value="1"/>
</dbReference>
<organism evidence="9 10">
    <name type="scientific">Candidatus Omnitrophus magneticus</name>
    <dbReference type="NCBI Taxonomy" id="1609969"/>
    <lineage>
        <taxon>Bacteria</taxon>
        <taxon>Pseudomonadati</taxon>
        <taxon>Candidatus Omnitrophota</taxon>
        <taxon>Candidatus Omnitrophus</taxon>
    </lineage>
</organism>
<keyword evidence="2 6" id="KW-0808">Transferase</keyword>
<dbReference type="PRINTS" id="PR00105">
    <property type="entry name" value="C5METTRFRASE"/>
</dbReference>
<evidence type="ECO:0000313" key="9">
    <source>
        <dbReference type="EMBL" id="KJJ84481.1"/>
    </source>
</evidence>
<name>A0A0F0CSH6_9BACT</name>
<dbReference type="PANTHER" id="PTHR10629">
    <property type="entry name" value="CYTOSINE-SPECIFIC METHYLTRANSFERASE"/>
    <property type="match status" value="1"/>
</dbReference>
<keyword evidence="10" id="KW-1185">Reference proteome</keyword>
<dbReference type="GO" id="GO:0044027">
    <property type="term" value="P:negative regulation of gene expression via chromosomal CpG island methylation"/>
    <property type="evidence" value="ECO:0007669"/>
    <property type="project" value="TreeGrafter"/>
</dbReference>
<feature type="active site" evidence="6">
    <location>
        <position position="101"/>
    </location>
</feature>
<dbReference type="InterPro" id="IPR029063">
    <property type="entry name" value="SAM-dependent_MTases_sf"/>
</dbReference>
<dbReference type="GO" id="GO:0009307">
    <property type="term" value="P:DNA restriction-modification system"/>
    <property type="evidence" value="ECO:0007669"/>
    <property type="project" value="UniProtKB-KW"/>
</dbReference>
<keyword evidence="1 6" id="KW-0489">Methyltransferase</keyword>
<dbReference type="PANTHER" id="PTHR10629:SF52">
    <property type="entry name" value="DNA (CYTOSINE-5)-METHYLTRANSFERASE 1"/>
    <property type="match status" value="1"/>
</dbReference>
<protein>
    <recommendedName>
        <fullName evidence="8">Cytosine-specific methyltransferase</fullName>
        <ecNumber evidence="8">2.1.1.37</ecNumber>
    </recommendedName>
</protein>
<comment type="similarity">
    <text evidence="6 7">Belongs to the class I-like SAM-binding methyltransferase superfamily. C5-methyltransferase family.</text>
</comment>
<dbReference type="PATRIC" id="fig|1609969.3.peg.1777"/>
<dbReference type="InterPro" id="IPR031303">
    <property type="entry name" value="C5_meth_CS"/>
</dbReference>
<evidence type="ECO:0000256" key="7">
    <source>
        <dbReference type="RuleBase" id="RU000416"/>
    </source>
</evidence>
<dbReference type="PROSITE" id="PS51679">
    <property type="entry name" value="SAM_MT_C5"/>
    <property type="match status" value="1"/>
</dbReference>
<dbReference type="InterPro" id="IPR050390">
    <property type="entry name" value="C5-Methyltransferase"/>
</dbReference>
<dbReference type="EC" id="2.1.1.37" evidence="8"/>
<dbReference type="AlphaFoldDB" id="A0A0F0CSH6"/>
<proteinExistence type="inferred from homology"/>
<keyword evidence="4" id="KW-0680">Restriction system</keyword>
<dbReference type="SUPFAM" id="SSF53335">
    <property type="entry name" value="S-adenosyl-L-methionine-dependent methyltransferases"/>
    <property type="match status" value="1"/>
</dbReference>
<sequence>MDLGFEGDFDVLSHSLNEDVHPDWIERKDSRWARLPSTRFKAVFANDIMPAARAAWVSFFGSRGNSDNDFVLESIVDLVKRHKNGEKVFPAADVVTGGFPCQDFSVAGKRNGFNSHKAHHGGLLKDGDAPTDGNRGKLYMWMREVIDIVRPKIFIAENVKGLVSLADAKKIIENDFRSIGDGGYLVVDARVLFAPDYGVPQTRERVIFIGFKKSAMTKAAIKELSKVELSPEYAPYPIKTHGKNGDGRKSYVTVKQALTGLSEPEAANDLAQKWYSRAKWYGDHCQGQSEVDLDGLGPTIRAEHHGNIEFRRLSLKHGGRYESELKKGLTERRLTVRECARIQTFPDNFEFVRKPNGNGNGHSLSSSDGYRVVGNAVPPLLAFHVAWRLQEIWPKIFKKG</sequence>
<reference evidence="9 10" key="1">
    <citation type="submission" date="2015-02" db="EMBL/GenBank/DDBJ databases">
        <title>Single-cell genomics of uncultivated deep-branching MTB reveals a conserved set of magnetosome genes.</title>
        <authorList>
            <person name="Kolinko S."/>
            <person name="Richter M."/>
            <person name="Glockner F.O."/>
            <person name="Brachmann A."/>
            <person name="Schuler D."/>
        </authorList>
    </citation>
    <scope>NUCLEOTIDE SEQUENCE [LARGE SCALE GENOMIC DNA]</scope>
    <source>
        <strain evidence="9">SKK-01</strain>
    </source>
</reference>